<comment type="subcellular location">
    <subcellularLocation>
        <location evidence="1">Endomembrane system</location>
    </subcellularLocation>
</comment>
<reference evidence="6" key="1">
    <citation type="submission" date="2025-08" db="UniProtKB">
        <authorList>
            <consortium name="RefSeq"/>
        </authorList>
    </citation>
    <scope>IDENTIFICATION</scope>
</reference>
<dbReference type="InterPro" id="IPR040460">
    <property type="entry name" value="Gasdermin_pore"/>
</dbReference>
<dbReference type="GeneID" id="113430332"/>
<evidence type="ECO:0000313" key="5">
    <source>
        <dbReference type="Proteomes" id="UP000504612"/>
    </source>
</evidence>
<sequence length="183" mass="20474">MFKKLAKQLTQEMDSDGKLIPVSSLAQNDGFQLLSLVTKKPSRWPWNSRKYSPVSFKLTDILQEEAITEIELKHSEPLLFSANTCHKSGGQLNFKMRSTEVDVGGLALACLNASPVHLQKTYVDSGELWKRDFSPSVVQQIYPKLHLYIVTEVLEITEPFLIEESVQAGGKGKVSAVNILKIQ</sequence>
<evidence type="ECO:0000259" key="4">
    <source>
        <dbReference type="Pfam" id="PF04598"/>
    </source>
</evidence>
<dbReference type="GO" id="GO:0001786">
    <property type="term" value="F:phosphatidylserine binding"/>
    <property type="evidence" value="ECO:0007669"/>
    <property type="project" value="TreeGrafter"/>
</dbReference>
<evidence type="ECO:0000313" key="6">
    <source>
        <dbReference type="RefSeq" id="XP_026548566.1"/>
    </source>
</evidence>
<dbReference type="PANTHER" id="PTHR16399">
    <property type="entry name" value="GASDERMIN"/>
    <property type="match status" value="1"/>
</dbReference>
<evidence type="ECO:0000256" key="2">
    <source>
        <dbReference type="ARBA" id="ARBA00009279"/>
    </source>
</evidence>
<name>A0A6J1VZW5_9SAUR</name>
<dbReference type="KEGG" id="nss:113430332"/>
<gene>
    <name evidence="6" type="primary">LOC113430332</name>
</gene>
<dbReference type="GO" id="GO:0042742">
    <property type="term" value="P:defense response to bacterium"/>
    <property type="evidence" value="ECO:0007669"/>
    <property type="project" value="TreeGrafter"/>
</dbReference>
<dbReference type="AlphaFoldDB" id="A0A6J1VZW5"/>
<feature type="domain" description="Gasdermin pore forming" evidence="4">
    <location>
        <begin position="1"/>
        <end position="182"/>
    </location>
</feature>
<dbReference type="Pfam" id="PF04598">
    <property type="entry name" value="Gasdermin"/>
    <property type="match status" value="1"/>
</dbReference>
<organism evidence="5 6">
    <name type="scientific">Notechis scutatus</name>
    <name type="common">mainland tiger snake</name>
    <dbReference type="NCBI Taxonomy" id="8663"/>
    <lineage>
        <taxon>Eukaryota</taxon>
        <taxon>Metazoa</taxon>
        <taxon>Chordata</taxon>
        <taxon>Craniata</taxon>
        <taxon>Vertebrata</taxon>
        <taxon>Euteleostomi</taxon>
        <taxon>Lepidosauria</taxon>
        <taxon>Squamata</taxon>
        <taxon>Bifurcata</taxon>
        <taxon>Unidentata</taxon>
        <taxon>Episquamata</taxon>
        <taxon>Toxicofera</taxon>
        <taxon>Serpentes</taxon>
        <taxon>Colubroidea</taxon>
        <taxon>Elapidae</taxon>
        <taxon>Hydrophiinae</taxon>
        <taxon>Notechis</taxon>
    </lineage>
</organism>
<keyword evidence="5" id="KW-1185">Reference proteome</keyword>
<feature type="non-terminal residue" evidence="6">
    <location>
        <position position="183"/>
    </location>
</feature>
<dbReference type="InterPro" id="IPR007677">
    <property type="entry name" value="Gasdermin"/>
</dbReference>
<keyword evidence="3" id="KW-0472">Membrane</keyword>
<dbReference type="GO" id="GO:0012505">
    <property type="term" value="C:endomembrane system"/>
    <property type="evidence" value="ECO:0007669"/>
    <property type="project" value="UniProtKB-SubCell"/>
</dbReference>
<protein>
    <submittedName>
        <fullName evidence="6">Gasdermin-E-like</fullName>
    </submittedName>
</protein>
<evidence type="ECO:0000256" key="1">
    <source>
        <dbReference type="ARBA" id="ARBA00004308"/>
    </source>
</evidence>
<comment type="similarity">
    <text evidence="2">Belongs to the gasdermin family.</text>
</comment>
<dbReference type="RefSeq" id="XP_026548566.1">
    <property type="nucleotide sequence ID" value="XM_026692781.1"/>
</dbReference>
<dbReference type="GO" id="GO:0005546">
    <property type="term" value="F:phosphatidylinositol-4,5-bisphosphate binding"/>
    <property type="evidence" value="ECO:0007669"/>
    <property type="project" value="TreeGrafter"/>
</dbReference>
<proteinExistence type="inferred from homology"/>
<dbReference type="PANTHER" id="PTHR16399:SF18">
    <property type="entry name" value="GASDERMIN-A"/>
    <property type="match status" value="1"/>
</dbReference>
<accession>A0A6J1VZW5</accession>
<dbReference type="GO" id="GO:0070273">
    <property type="term" value="F:phosphatidylinositol-4-phosphate binding"/>
    <property type="evidence" value="ECO:0007669"/>
    <property type="project" value="TreeGrafter"/>
</dbReference>
<dbReference type="Proteomes" id="UP000504612">
    <property type="component" value="Unplaced"/>
</dbReference>
<dbReference type="GO" id="GO:0070269">
    <property type="term" value="P:pyroptotic inflammatory response"/>
    <property type="evidence" value="ECO:0007669"/>
    <property type="project" value="TreeGrafter"/>
</dbReference>
<evidence type="ECO:0000256" key="3">
    <source>
        <dbReference type="ARBA" id="ARBA00023136"/>
    </source>
</evidence>